<accession>A0AAD7K8Z3</accession>
<proteinExistence type="predicted"/>
<dbReference type="AlphaFoldDB" id="A0AAD7K8Z3"/>
<keyword evidence="2" id="KW-1185">Reference proteome</keyword>
<name>A0AAD7K8Z3_9AGAR</name>
<sequence length="338" mass="37820">MLSRQRHPKIPNEIPKEIPPHRISSLNPVKLRSSDYIDASGLAPLAIAFGPTQNPAQLWYSLSKKSETQPFPPTSKGFLYFYQDLHTLVESGIRLRLTSSNSPSFLASGEDLIAPSGAPWHIPLPALAVDRKHARIVNQLLRENMVTQDDLSHYRTLFGKRWQQWAPQLLTRITQEFPVDFSRVLTTTVVTGEALYRLKLPHIFGLKEQGPWNGSAIVRFEASTLPKYAGSRVIHLRILRIVNPVTPNATGPQTTRIVKPEAGALLAFYRPSSPILAADADVPADVKPDADAELELEPEPWTYNIDRQTINAQALRALWDSEETRSRNTDPSSVVHPL</sequence>
<dbReference type="EMBL" id="JARKIB010000005">
    <property type="protein sequence ID" value="KAJ7779702.1"/>
    <property type="molecule type" value="Genomic_DNA"/>
</dbReference>
<protein>
    <submittedName>
        <fullName evidence="1">Uncharacterized protein</fullName>
    </submittedName>
</protein>
<evidence type="ECO:0000313" key="1">
    <source>
        <dbReference type="EMBL" id="KAJ7779702.1"/>
    </source>
</evidence>
<dbReference type="Proteomes" id="UP001215598">
    <property type="component" value="Unassembled WGS sequence"/>
</dbReference>
<evidence type="ECO:0000313" key="2">
    <source>
        <dbReference type="Proteomes" id="UP001215598"/>
    </source>
</evidence>
<gene>
    <name evidence="1" type="ORF">B0H16DRAFT_1829944</name>
</gene>
<reference evidence="1" key="1">
    <citation type="submission" date="2023-03" db="EMBL/GenBank/DDBJ databases">
        <title>Massive genome expansion in bonnet fungi (Mycena s.s.) driven by repeated elements and novel gene families across ecological guilds.</title>
        <authorList>
            <consortium name="Lawrence Berkeley National Laboratory"/>
            <person name="Harder C.B."/>
            <person name="Miyauchi S."/>
            <person name="Viragh M."/>
            <person name="Kuo A."/>
            <person name="Thoen E."/>
            <person name="Andreopoulos B."/>
            <person name="Lu D."/>
            <person name="Skrede I."/>
            <person name="Drula E."/>
            <person name="Henrissat B."/>
            <person name="Morin E."/>
            <person name="Kohler A."/>
            <person name="Barry K."/>
            <person name="LaButti K."/>
            <person name="Morin E."/>
            <person name="Salamov A."/>
            <person name="Lipzen A."/>
            <person name="Mereny Z."/>
            <person name="Hegedus B."/>
            <person name="Baldrian P."/>
            <person name="Stursova M."/>
            <person name="Weitz H."/>
            <person name="Taylor A."/>
            <person name="Grigoriev I.V."/>
            <person name="Nagy L.G."/>
            <person name="Martin F."/>
            <person name="Kauserud H."/>
        </authorList>
    </citation>
    <scope>NUCLEOTIDE SEQUENCE</scope>
    <source>
        <strain evidence="1">CBHHK182m</strain>
    </source>
</reference>
<comment type="caution">
    <text evidence="1">The sequence shown here is derived from an EMBL/GenBank/DDBJ whole genome shotgun (WGS) entry which is preliminary data.</text>
</comment>
<organism evidence="1 2">
    <name type="scientific">Mycena metata</name>
    <dbReference type="NCBI Taxonomy" id="1033252"/>
    <lineage>
        <taxon>Eukaryota</taxon>
        <taxon>Fungi</taxon>
        <taxon>Dikarya</taxon>
        <taxon>Basidiomycota</taxon>
        <taxon>Agaricomycotina</taxon>
        <taxon>Agaricomycetes</taxon>
        <taxon>Agaricomycetidae</taxon>
        <taxon>Agaricales</taxon>
        <taxon>Marasmiineae</taxon>
        <taxon>Mycenaceae</taxon>
        <taxon>Mycena</taxon>
    </lineage>
</organism>